<organism evidence="5 6">
    <name type="scientific">Charadrius vociferus</name>
    <name type="common">Killdeer</name>
    <name type="synonym">Aegialitis vocifera</name>
    <dbReference type="NCBI Taxonomy" id="50402"/>
    <lineage>
        <taxon>Eukaryota</taxon>
        <taxon>Metazoa</taxon>
        <taxon>Chordata</taxon>
        <taxon>Craniata</taxon>
        <taxon>Vertebrata</taxon>
        <taxon>Euteleostomi</taxon>
        <taxon>Archelosauria</taxon>
        <taxon>Archosauria</taxon>
        <taxon>Dinosauria</taxon>
        <taxon>Saurischia</taxon>
        <taxon>Theropoda</taxon>
        <taxon>Coelurosauria</taxon>
        <taxon>Aves</taxon>
        <taxon>Neognathae</taxon>
        <taxon>Neoaves</taxon>
        <taxon>Charadriiformes</taxon>
        <taxon>Charadriidae</taxon>
        <taxon>Charadrius</taxon>
    </lineage>
</organism>
<dbReference type="InterPro" id="IPR051592">
    <property type="entry name" value="HERV-K_Pro_peptidase_A2"/>
</dbReference>
<feature type="non-terminal residue" evidence="5">
    <location>
        <position position="1"/>
    </location>
</feature>
<dbReference type="Proteomes" id="UP000053858">
    <property type="component" value="Unassembled WGS sequence"/>
</dbReference>
<dbReference type="GO" id="GO:0004190">
    <property type="term" value="F:aspartic-type endopeptidase activity"/>
    <property type="evidence" value="ECO:0007669"/>
    <property type="project" value="UniProtKB-KW"/>
</dbReference>
<dbReference type="STRING" id="50402.A0A0A0AR94"/>
<keyword evidence="6" id="KW-1185">Reference proteome</keyword>
<dbReference type="InterPro" id="IPR036157">
    <property type="entry name" value="dUTPase-like_sf"/>
</dbReference>
<keyword evidence="3" id="KW-0378">Hydrolase</keyword>
<dbReference type="PANTHER" id="PTHR19422:SF123">
    <property type="entry name" value="RT1 CLASS I, LOCUS CE15"/>
    <property type="match status" value="1"/>
</dbReference>
<sequence>GSTSLDLAASKPAYLDTLKPIAVPNGVFGPLREGNALLVGRSSTTLLGLFVLPGVIDADYTGEIKIMLWTPQPPCFIPAGTRLAQLVPFPTSHRPEDYTPLCDKREGKGFGSTGLPVIYWMKQVQQQRPMLCCKIHNQDDKITVLINGMVDTGADVTIIA</sequence>
<dbReference type="Gene3D" id="2.40.70.10">
    <property type="entry name" value="Acid Proteases"/>
    <property type="match status" value="1"/>
</dbReference>
<dbReference type="Pfam" id="PF00692">
    <property type="entry name" value="dUTPase"/>
    <property type="match status" value="1"/>
</dbReference>
<dbReference type="Pfam" id="PF00077">
    <property type="entry name" value="RVP"/>
    <property type="match status" value="1"/>
</dbReference>
<feature type="non-terminal residue" evidence="5">
    <location>
        <position position="160"/>
    </location>
</feature>
<dbReference type="InterPro" id="IPR029054">
    <property type="entry name" value="dUTPase-like"/>
</dbReference>
<dbReference type="Gene3D" id="2.70.40.10">
    <property type="match status" value="1"/>
</dbReference>
<evidence type="ECO:0000256" key="1">
    <source>
        <dbReference type="ARBA" id="ARBA00022670"/>
    </source>
</evidence>
<evidence type="ECO:0000313" key="6">
    <source>
        <dbReference type="Proteomes" id="UP000053858"/>
    </source>
</evidence>
<evidence type="ECO:0000256" key="3">
    <source>
        <dbReference type="ARBA" id="ARBA00022801"/>
    </source>
</evidence>
<dbReference type="PANTHER" id="PTHR19422">
    <property type="entry name" value="GAG RETROVIRAL POLYPROTEIN"/>
    <property type="match status" value="1"/>
</dbReference>
<dbReference type="PROSITE" id="PS00141">
    <property type="entry name" value="ASP_PROTEASE"/>
    <property type="match status" value="1"/>
</dbReference>
<evidence type="ECO:0000259" key="4">
    <source>
        <dbReference type="PROSITE" id="PS50175"/>
    </source>
</evidence>
<dbReference type="AlphaFoldDB" id="A0A0A0AR94"/>
<name>A0A0A0AR94_CHAVO</name>
<proteinExistence type="predicted"/>
<dbReference type="InterPro" id="IPR033704">
    <property type="entry name" value="dUTPase_trimeric"/>
</dbReference>
<dbReference type="SUPFAM" id="SSF50630">
    <property type="entry name" value="Acid proteases"/>
    <property type="match status" value="1"/>
</dbReference>
<accession>A0A0A0AR94</accession>
<dbReference type="InterPro" id="IPR018061">
    <property type="entry name" value="Retropepsins"/>
</dbReference>
<protein>
    <recommendedName>
        <fullName evidence="4">Peptidase A2 domain-containing protein</fullName>
    </recommendedName>
</protein>
<dbReference type="PROSITE" id="PS50175">
    <property type="entry name" value="ASP_PROT_RETROV"/>
    <property type="match status" value="1"/>
</dbReference>
<keyword evidence="2" id="KW-0064">Aspartyl protease</keyword>
<dbReference type="SUPFAM" id="SSF51283">
    <property type="entry name" value="dUTPase-like"/>
    <property type="match status" value="1"/>
</dbReference>
<reference evidence="6" key="1">
    <citation type="journal article" date="2014" name="Science">
        <title>Comparative genomics reveals insights into avian genome evolution and adaptation.</title>
        <authorList>
            <consortium name="Avian Genome Consortium"/>
            <person name="Zhang G."/>
            <person name="Li C."/>
            <person name="Li Q."/>
            <person name="Li B."/>
            <person name="Larkin D.M."/>
            <person name="Lee C."/>
            <person name="Storz J.F."/>
            <person name="Antunes A."/>
            <person name="Greenwold M.J."/>
            <person name="Meredith R.W."/>
            <person name="Odeen A."/>
            <person name="Cui J."/>
            <person name="Zhou Q."/>
            <person name="Xu L."/>
            <person name="Pan H."/>
            <person name="Wang Z."/>
            <person name="Jin L."/>
            <person name="Zhang P."/>
            <person name="Hu H."/>
            <person name="Yang W."/>
            <person name="Hu J."/>
            <person name="Xiao J."/>
            <person name="Yang Z."/>
            <person name="Liu Y."/>
            <person name="Xie Q."/>
            <person name="Yu H."/>
            <person name="Lian J."/>
            <person name="Wen P."/>
            <person name="Zhang F."/>
            <person name="Li H."/>
            <person name="Zeng Y."/>
            <person name="Xiong Z."/>
            <person name="Liu S."/>
            <person name="Zhou L."/>
            <person name="Huang Z."/>
            <person name="An N."/>
            <person name="Wang J."/>
            <person name="Zheng Q."/>
            <person name="Xiong Y."/>
            <person name="Wang G."/>
            <person name="Wang B."/>
            <person name="Wang J."/>
            <person name="Fan Y."/>
            <person name="da Fonseca R.R."/>
            <person name="Alfaro-Nunez A."/>
            <person name="Schubert M."/>
            <person name="Orlando L."/>
            <person name="Mourier T."/>
            <person name="Howard J.T."/>
            <person name="Ganapathy G."/>
            <person name="Pfenning A."/>
            <person name="Whitney O."/>
            <person name="Rivas M.V."/>
            <person name="Hara E."/>
            <person name="Smith J."/>
            <person name="Farre M."/>
            <person name="Narayan J."/>
            <person name="Slavov G."/>
            <person name="Romanov M.N."/>
            <person name="Borges R."/>
            <person name="Machado J.P."/>
            <person name="Khan I."/>
            <person name="Springer M.S."/>
            <person name="Gatesy J."/>
            <person name="Hoffmann F.G."/>
            <person name="Opazo J.C."/>
            <person name="Hastad O."/>
            <person name="Sawyer R.H."/>
            <person name="Kim H."/>
            <person name="Kim K.W."/>
            <person name="Kim H.J."/>
            <person name="Cho S."/>
            <person name="Li N."/>
            <person name="Huang Y."/>
            <person name="Bruford M.W."/>
            <person name="Zhan X."/>
            <person name="Dixon A."/>
            <person name="Bertelsen M.F."/>
            <person name="Derryberry E."/>
            <person name="Warren W."/>
            <person name="Wilson R.K."/>
            <person name="Li S."/>
            <person name="Ray D.A."/>
            <person name="Green R.E."/>
            <person name="O'Brien S.J."/>
            <person name="Griffin D."/>
            <person name="Johnson W.E."/>
            <person name="Haussler D."/>
            <person name="Ryder O.A."/>
            <person name="Willerslev E."/>
            <person name="Graves G.R."/>
            <person name="Alstrom P."/>
            <person name="Fjeldsa J."/>
            <person name="Mindell D.P."/>
            <person name="Edwards S.V."/>
            <person name="Braun E.L."/>
            <person name="Rahbek C."/>
            <person name="Burt D.W."/>
            <person name="Houde P."/>
            <person name="Zhang Y."/>
            <person name="Yang H."/>
            <person name="Wang J."/>
            <person name="Jarvis E.D."/>
            <person name="Gilbert M.T."/>
            <person name="Wang J."/>
        </authorList>
    </citation>
    <scope>NUCLEOTIDE SEQUENCE [LARGE SCALE GENOMIC DNA]</scope>
</reference>
<evidence type="ECO:0000256" key="2">
    <source>
        <dbReference type="ARBA" id="ARBA00022750"/>
    </source>
</evidence>
<dbReference type="CDD" id="cd07557">
    <property type="entry name" value="trimeric_dUTPase"/>
    <property type="match status" value="1"/>
</dbReference>
<keyword evidence="1" id="KW-0645">Protease</keyword>
<dbReference type="EMBL" id="KL872867">
    <property type="protein sequence ID" value="KGL97099.1"/>
    <property type="molecule type" value="Genomic_DNA"/>
</dbReference>
<dbReference type="InterPro" id="IPR001995">
    <property type="entry name" value="Peptidase_A2_cat"/>
</dbReference>
<dbReference type="InterPro" id="IPR021109">
    <property type="entry name" value="Peptidase_aspartic_dom_sf"/>
</dbReference>
<dbReference type="InterPro" id="IPR001969">
    <property type="entry name" value="Aspartic_peptidase_AS"/>
</dbReference>
<feature type="domain" description="Peptidase A2" evidence="4">
    <location>
        <begin position="146"/>
        <end position="160"/>
    </location>
</feature>
<dbReference type="GO" id="GO:0006508">
    <property type="term" value="P:proteolysis"/>
    <property type="evidence" value="ECO:0007669"/>
    <property type="project" value="UniProtKB-KW"/>
</dbReference>
<evidence type="ECO:0000313" key="5">
    <source>
        <dbReference type="EMBL" id="KGL97099.1"/>
    </source>
</evidence>
<gene>
    <name evidence="5" type="ORF">N301_14331</name>
</gene>